<organism evidence="2 3">
    <name type="scientific">Nocardia carnea</name>
    <dbReference type="NCBI Taxonomy" id="37328"/>
    <lineage>
        <taxon>Bacteria</taxon>
        <taxon>Bacillati</taxon>
        <taxon>Actinomycetota</taxon>
        <taxon>Actinomycetes</taxon>
        <taxon>Mycobacteriales</taxon>
        <taxon>Nocardiaceae</taxon>
        <taxon>Nocardia</taxon>
    </lineage>
</organism>
<dbReference type="Gene3D" id="1.20.1290.10">
    <property type="entry name" value="AhpD-like"/>
    <property type="match status" value="1"/>
</dbReference>
<feature type="domain" description="Carboxymuconolactone decarboxylase-like" evidence="1">
    <location>
        <begin position="47"/>
        <end position="104"/>
    </location>
</feature>
<dbReference type="PANTHER" id="PTHR34846">
    <property type="entry name" value="4-CARBOXYMUCONOLACTONE DECARBOXYLASE FAMILY PROTEIN (AFU_ORTHOLOGUE AFUA_6G11590)"/>
    <property type="match status" value="1"/>
</dbReference>
<accession>A0ABW7TDK0</accession>
<dbReference type="Proteomes" id="UP001611263">
    <property type="component" value="Unassembled WGS sequence"/>
</dbReference>
<dbReference type="PANTHER" id="PTHR34846:SF11">
    <property type="entry name" value="4-CARBOXYMUCONOLACTONE DECARBOXYLASE FAMILY PROTEIN (AFU_ORTHOLOGUE AFUA_6G11590)"/>
    <property type="match status" value="1"/>
</dbReference>
<evidence type="ECO:0000313" key="2">
    <source>
        <dbReference type="EMBL" id="MFI1459106.1"/>
    </source>
</evidence>
<dbReference type="SUPFAM" id="SSF69118">
    <property type="entry name" value="AhpD-like"/>
    <property type="match status" value="1"/>
</dbReference>
<keyword evidence="3" id="KW-1185">Reference proteome</keyword>
<comment type="caution">
    <text evidence="2">The sequence shown here is derived from an EMBL/GenBank/DDBJ whole genome shotgun (WGS) entry which is preliminary data.</text>
</comment>
<dbReference type="GeneID" id="93508097"/>
<evidence type="ECO:0000259" key="1">
    <source>
        <dbReference type="Pfam" id="PF02627"/>
    </source>
</evidence>
<dbReference type="Pfam" id="PF02627">
    <property type="entry name" value="CMD"/>
    <property type="match status" value="1"/>
</dbReference>
<proteinExistence type="predicted"/>
<evidence type="ECO:0000313" key="3">
    <source>
        <dbReference type="Proteomes" id="UP001611263"/>
    </source>
</evidence>
<name>A0ABW7TDK0_9NOCA</name>
<dbReference type="EMBL" id="JBIRUQ010000001">
    <property type="protein sequence ID" value="MFI1459106.1"/>
    <property type="molecule type" value="Genomic_DNA"/>
</dbReference>
<reference evidence="2 3" key="1">
    <citation type="submission" date="2024-10" db="EMBL/GenBank/DDBJ databases">
        <title>The Natural Products Discovery Center: Release of the First 8490 Sequenced Strains for Exploring Actinobacteria Biosynthetic Diversity.</title>
        <authorList>
            <person name="Kalkreuter E."/>
            <person name="Kautsar S.A."/>
            <person name="Yang D."/>
            <person name="Bader C.D."/>
            <person name="Teijaro C.N."/>
            <person name="Fluegel L."/>
            <person name="Davis C.M."/>
            <person name="Simpson J.R."/>
            <person name="Lauterbach L."/>
            <person name="Steele A.D."/>
            <person name="Gui C."/>
            <person name="Meng S."/>
            <person name="Li G."/>
            <person name="Viehrig K."/>
            <person name="Ye F."/>
            <person name="Su P."/>
            <person name="Kiefer A.F."/>
            <person name="Nichols A."/>
            <person name="Cepeda A.J."/>
            <person name="Yan W."/>
            <person name="Fan B."/>
            <person name="Jiang Y."/>
            <person name="Adhikari A."/>
            <person name="Zheng C.-J."/>
            <person name="Schuster L."/>
            <person name="Cowan T.M."/>
            <person name="Smanski M.J."/>
            <person name="Chevrette M.G."/>
            <person name="De Carvalho L.P.S."/>
            <person name="Shen B."/>
        </authorList>
    </citation>
    <scope>NUCLEOTIDE SEQUENCE [LARGE SCALE GENOMIC DNA]</scope>
    <source>
        <strain evidence="2 3">NPDC020568</strain>
    </source>
</reference>
<dbReference type="RefSeq" id="WP_033247593.1">
    <property type="nucleotide sequence ID" value="NZ_JBIRUQ010000001.1"/>
</dbReference>
<sequence>MARIPYFDPDNAPDRVVRAMAGKRKINIFRMIANSQNSAPEVLALGQTLSRGSSLDPVHREVVILRVAHLTGAAYQWHEHTAVAERVGFTRSKIEAVAAYSGEAAASEFAPFEILLLDFTDAVVRTTTVPDEVFDAVGAEYNESELVELVLLIGFYMMVGRVMNTFRLELETGPVDTYRLRLD</sequence>
<dbReference type="InterPro" id="IPR029032">
    <property type="entry name" value="AhpD-like"/>
</dbReference>
<dbReference type="InterPro" id="IPR003779">
    <property type="entry name" value="CMD-like"/>
</dbReference>
<gene>
    <name evidence="2" type="ORF">ACH4WX_00125</name>
</gene>
<protein>
    <submittedName>
        <fullName evidence="2">Carboxymuconolactone decarboxylase family protein</fullName>
    </submittedName>
</protein>